<sequence length="326" mass="36089">MTTVTARLRNAMSNLDLGIVLLVAAAVSILDLLEVFEDGQSDKLILPVLALLAYVWIRDRNRQARVAEQIGAVTRATDGMWKLLSSGDSVKSLNGAAITRLLAEARKDSDLWLFKGGTGTYIRAVTLPECVERAKSTRRRMRFLLELLDPTNEALCAAYTQLHQSLSSDGAEEKGWTPLDTRKDVYSTILAACWYQQRNSRLLDLKLGLSDTFSLFRCDLTSTHLVITQRGPEFPGLAIPRDSAHYHPWNVELENSLDQTRLLELGRAPRLSAQPTVAETRELFVALGIALTEEFSDSDVKAIARGALSRVDPYKGRVPVPAPSIN</sequence>
<keyword evidence="3" id="KW-1185">Reference proteome</keyword>
<keyword evidence="1" id="KW-1133">Transmembrane helix</keyword>
<feature type="transmembrane region" description="Helical" evidence="1">
    <location>
        <begin position="12"/>
        <end position="33"/>
    </location>
</feature>
<accession>A0ABP4SK10</accession>
<gene>
    <name evidence="2" type="ORF">GCM10009733_083890</name>
</gene>
<evidence type="ECO:0000313" key="2">
    <source>
        <dbReference type="EMBL" id="GAA1674077.1"/>
    </source>
</evidence>
<comment type="caution">
    <text evidence="2">The sequence shown here is derived from an EMBL/GenBank/DDBJ whole genome shotgun (WGS) entry which is preliminary data.</text>
</comment>
<keyword evidence="1" id="KW-0472">Membrane</keyword>
<dbReference type="Proteomes" id="UP001500064">
    <property type="component" value="Unassembled WGS sequence"/>
</dbReference>
<protein>
    <submittedName>
        <fullName evidence="2">Uncharacterized protein</fullName>
    </submittedName>
</protein>
<keyword evidence="1" id="KW-0812">Transmembrane</keyword>
<dbReference type="EMBL" id="BAAAMU010000097">
    <property type="protein sequence ID" value="GAA1674077.1"/>
    <property type="molecule type" value="Genomic_DNA"/>
</dbReference>
<evidence type="ECO:0000256" key="1">
    <source>
        <dbReference type="SAM" id="Phobius"/>
    </source>
</evidence>
<organism evidence="2 3">
    <name type="scientific">Nonomuraea maheshkhaliensis</name>
    <dbReference type="NCBI Taxonomy" id="419590"/>
    <lineage>
        <taxon>Bacteria</taxon>
        <taxon>Bacillati</taxon>
        <taxon>Actinomycetota</taxon>
        <taxon>Actinomycetes</taxon>
        <taxon>Streptosporangiales</taxon>
        <taxon>Streptosporangiaceae</taxon>
        <taxon>Nonomuraea</taxon>
    </lineage>
</organism>
<evidence type="ECO:0000313" key="3">
    <source>
        <dbReference type="Proteomes" id="UP001500064"/>
    </source>
</evidence>
<reference evidence="3" key="1">
    <citation type="journal article" date="2019" name="Int. J. Syst. Evol. Microbiol.">
        <title>The Global Catalogue of Microorganisms (GCM) 10K type strain sequencing project: providing services to taxonomists for standard genome sequencing and annotation.</title>
        <authorList>
            <consortium name="The Broad Institute Genomics Platform"/>
            <consortium name="The Broad Institute Genome Sequencing Center for Infectious Disease"/>
            <person name="Wu L."/>
            <person name="Ma J."/>
        </authorList>
    </citation>
    <scope>NUCLEOTIDE SEQUENCE [LARGE SCALE GENOMIC DNA]</scope>
    <source>
        <strain evidence="3">JCM 13929</strain>
    </source>
</reference>
<proteinExistence type="predicted"/>
<name>A0ABP4SK10_9ACTN</name>